<dbReference type="AlphaFoldDB" id="A0A1G9A9F6"/>
<evidence type="ECO:0000313" key="2">
    <source>
        <dbReference type="Proteomes" id="UP000198706"/>
    </source>
</evidence>
<keyword evidence="2" id="KW-1185">Reference proteome</keyword>
<protein>
    <submittedName>
        <fullName evidence="1">Uncharacterized protein</fullName>
    </submittedName>
</protein>
<evidence type="ECO:0000313" key="1">
    <source>
        <dbReference type="EMBL" id="SDK23996.1"/>
    </source>
</evidence>
<reference evidence="1 2" key="1">
    <citation type="submission" date="2016-10" db="EMBL/GenBank/DDBJ databases">
        <authorList>
            <person name="de Groot N.N."/>
        </authorList>
    </citation>
    <scope>NUCLEOTIDE SEQUENCE [LARGE SCALE GENOMIC DNA]</scope>
    <source>
        <strain evidence="1 2">JCM 21544</strain>
    </source>
</reference>
<dbReference type="EMBL" id="FNFD01000005">
    <property type="protein sequence ID" value="SDK23996.1"/>
    <property type="molecule type" value="Genomic_DNA"/>
</dbReference>
<organism evidence="1 2">
    <name type="scientific">Pseudomonas indica</name>
    <dbReference type="NCBI Taxonomy" id="137658"/>
    <lineage>
        <taxon>Bacteria</taxon>
        <taxon>Pseudomonadati</taxon>
        <taxon>Pseudomonadota</taxon>
        <taxon>Gammaproteobacteria</taxon>
        <taxon>Pseudomonadales</taxon>
        <taxon>Pseudomonadaceae</taxon>
        <taxon>Pseudomonas</taxon>
    </lineage>
</organism>
<dbReference type="OrthoDB" id="6961361at2"/>
<gene>
    <name evidence="1" type="ORF">SAMN05216186_105139</name>
</gene>
<sequence>MDVLIEPVEHSGRPQWQVRLGVRGITFDEELAARQFAAQLRQRKLWLQERARTEEPSELQPH</sequence>
<dbReference type="RefSeq" id="WP_084335174.1">
    <property type="nucleotide sequence ID" value="NZ_CBKZNZ010000167.1"/>
</dbReference>
<dbReference type="Proteomes" id="UP000198706">
    <property type="component" value="Unassembled WGS sequence"/>
</dbReference>
<proteinExistence type="predicted"/>
<accession>A0A1G9A9F6</accession>
<dbReference type="STRING" id="137658.SAMN05216186_105139"/>
<name>A0A1G9A9F6_9PSED</name>